<dbReference type="GO" id="GO:0008738">
    <property type="term" value="F:L-fuculose-phosphate aldolase activity"/>
    <property type="evidence" value="ECO:0007669"/>
    <property type="project" value="UniProtKB-EC"/>
</dbReference>
<dbReference type="EC" id="4.1.2.17" evidence="4"/>
<evidence type="ECO:0000256" key="2">
    <source>
        <dbReference type="ARBA" id="ARBA00023239"/>
    </source>
</evidence>
<keyword evidence="2 4" id="KW-0456">Lyase</keyword>
<keyword evidence="1" id="KW-0479">Metal-binding</keyword>
<comment type="caution">
    <text evidence="4">The sequence shown here is derived from an EMBL/GenBank/DDBJ whole genome shotgun (WGS) entry which is preliminary data.</text>
</comment>
<name>A0A7W7RMV5_9ACTN</name>
<dbReference type="InterPro" id="IPR001303">
    <property type="entry name" value="Aldolase_II/adducin_N"/>
</dbReference>
<dbReference type="EMBL" id="JACHJT010000002">
    <property type="protein sequence ID" value="MBB4934925.1"/>
    <property type="molecule type" value="Genomic_DNA"/>
</dbReference>
<keyword evidence="5" id="KW-1185">Reference proteome</keyword>
<gene>
    <name evidence="4" type="ORF">F4561_005819</name>
</gene>
<organism evidence="4 5">
    <name type="scientific">Lipingzhangella halophila</name>
    <dbReference type="NCBI Taxonomy" id="1783352"/>
    <lineage>
        <taxon>Bacteria</taxon>
        <taxon>Bacillati</taxon>
        <taxon>Actinomycetota</taxon>
        <taxon>Actinomycetes</taxon>
        <taxon>Streptosporangiales</taxon>
        <taxon>Nocardiopsidaceae</taxon>
        <taxon>Lipingzhangella</taxon>
    </lineage>
</organism>
<dbReference type="InterPro" id="IPR050197">
    <property type="entry name" value="Aldolase_class_II_sugar_metab"/>
</dbReference>
<evidence type="ECO:0000259" key="3">
    <source>
        <dbReference type="SMART" id="SM01007"/>
    </source>
</evidence>
<evidence type="ECO:0000256" key="1">
    <source>
        <dbReference type="ARBA" id="ARBA00022723"/>
    </source>
</evidence>
<dbReference type="AlphaFoldDB" id="A0A7W7RMV5"/>
<dbReference type="RefSeq" id="WP_184584662.1">
    <property type="nucleotide sequence ID" value="NZ_JACHJT010000002.1"/>
</dbReference>
<reference evidence="4 5" key="1">
    <citation type="submission" date="2020-08" db="EMBL/GenBank/DDBJ databases">
        <title>Sequencing the genomes of 1000 actinobacteria strains.</title>
        <authorList>
            <person name="Klenk H.-P."/>
        </authorList>
    </citation>
    <scope>NUCLEOTIDE SEQUENCE [LARGE SCALE GENOMIC DNA]</scope>
    <source>
        <strain evidence="4 5">DSM 102030</strain>
    </source>
</reference>
<dbReference type="PANTHER" id="PTHR22789">
    <property type="entry name" value="FUCULOSE PHOSPHATE ALDOLASE"/>
    <property type="match status" value="1"/>
</dbReference>
<dbReference type="Pfam" id="PF00596">
    <property type="entry name" value="Aldolase_II"/>
    <property type="match status" value="1"/>
</dbReference>
<dbReference type="SUPFAM" id="SSF53639">
    <property type="entry name" value="AraD/HMP-PK domain-like"/>
    <property type="match status" value="1"/>
</dbReference>
<feature type="domain" description="Class II aldolase/adducin N-terminal" evidence="3">
    <location>
        <begin position="14"/>
        <end position="192"/>
    </location>
</feature>
<dbReference type="GO" id="GO:0005829">
    <property type="term" value="C:cytosol"/>
    <property type="evidence" value="ECO:0007669"/>
    <property type="project" value="TreeGrafter"/>
</dbReference>
<dbReference type="GO" id="GO:0019323">
    <property type="term" value="P:pentose catabolic process"/>
    <property type="evidence" value="ECO:0007669"/>
    <property type="project" value="TreeGrafter"/>
</dbReference>
<protein>
    <submittedName>
        <fullName evidence="4">L-fuculose-phosphate aldolase</fullName>
        <ecNumber evidence="4">4.1.2.17</ecNumber>
    </submittedName>
</protein>
<dbReference type="InterPro" id="IPR036409">
    <property type="entry name" value="Aldolase_II/adducin_N_sf"/>
</dbReference>
<dbReference type="Proteomes" id="UP000523007">
    <property type="component" value="Unassembled WGS sequence"/>
</dbReference>
<dbReference type="PANTHER" id="PTHR22789:SF0">
    <property type="entry name" value="3-OXO-TETRONATE 4-PHOSPHATE DECARBOXYLASE-RELATED"/>
    <property type="match status" value="1"/>
</dbReference>
<dbReference type="GO" id="GO:0046872">
    <property type="term" value="F:metal ion binding"/>
    <property type="evidence" value="ECO:0007669"/>
    <property type="project" value="UniProtKB-KW"/>
</dbReference>
<sequence length="219" mass="23411">MPEVDAATLRLLREDLVAVSRHGYERGLVPGVSGNNSLRVPETDLVLIKATGGCKGEMDISDTVLMNLDGEVLDEGRTPSKEWRWHAAVYRTRPEVGGIAHLHPPHSVAFAVANQPVPLVHTAGRAHLRRVALVDLLPAGSAELADAVVAAFSDPEVRAAVMREHGTITVGPDLRTAHYRTEYLEDCAKVALMAARIQGTTPDSLPLAVDTAPLAEVTG</sequence>
<dbReference type="SMART" id="SM01007">
    <property type="entry name" value="Aldolase_II"/>
    <property type="match status" value="1"/>
</dbReference>
<proteinExistence type="predicted"/>
<evidence type="ECO:0000313" key="4">
    <source>
        <dbReference type="EMBL" id="MBB4934925.1"/>
    </source>
</evidence>
<accession>A0A7W7RMV5</accession>
<evidence type="ECO:0000313" key="5">
    <source>
        <dbReference type="Proteomes" id="UP000523007"/>
    </source>
</evidence>
<dbReference type="Gene3D" id="3.40.225.10">
    <property type="entry name" value="Class II aldolase/adducin N-terminal domain"/>
    <property type="match status" value="1"/>
</dbReference>